<name>A0ACB8AJ63_9AGAM</name>
<protein>
    <submittedName>
        <fullName evidence="1">Uncharacterized protein</fullName>
    </submittedName>
</protein>
<proteinExistence type="predicted"/>
<dbReference type="EMBL" id="MU267640">
    <property type="protein sequence ID" value="KAH7912964.1"/>
    <property type="molecule type" value="Genomic_DNA"/>
</dbReference>
<accession>A0ACB8AJ63</accession>
<keyword evidence="2" id="KW-1185">Reference proteome</keyword>
<sequence>MADNQYISRKAVDNSYRPKSYVMSPGLQRAREPFRFRNALTGLGLAGFGVGVWAYSIRAVKQDDFSDIDDEARALQRAASVVSSAPEHINEKLAAEVIAAAEVTPFPSETKTSSAKYSEVPNTRGILFPLIDNRFPSLLDPARKTLVWGAPSVDNIGRLQDRSKIERV</sequence>
<comment type="caution">
    <text evidence="1">The sequence shown here is derived from an EMBL/GenBank/DDBJ whole genome shotgun (WGS) entry which is preliminary data.</text>
</comment>
<organism evidence="1 2">
    <name type="scientific">Hygrophoropsis aurantiaca</name>
    <dbReference type="NCBI Taxonomy" id="72124"/>
    <lineage>
        <taxon>Eukaryota</taxon>
        <taxon>Fungi</taxon>
        <taxon>Dikarya</taxon>
        <taxon>Basidiomycota</taxon>
        <taxon>Agaricomycotina</taxon>
        <taxon>Agaricomycetes</taxon>
        <taxon>Agaricomycetidae</taxon>
        <taxon>Boletales</taxon>
        <taxon>Coniophorineae</taxon>
        <taxon>Hygrophoropsidaceae</taxon>
        <taxon>Hygrophoropsis</taxon>
    </lineage>
</organism>
<evidence type="ECO:0000313" key="2">
    <source>
        <dbReference type="Proteomes" id="UP000790377"/>
    </source>
</evidence>
<reference evidence="1" key="1">
    <citation type="journal article" date="2021" name="New Phytol.">
        <title>Evolutionary innovations through gain and loss of genes in the ectomycorrhizal Boletales.</title>
        <authorList>
            <person name="Wu G."/>
            <person name="Miyauchi S."/>
            <person name="Morin E."/>
            <person name="Kuo A."/>
            <person name="Drula E."/>
            <person name="Varga T."/>
            <person name="Kohler A."/>
            <person name="Feng B."/>
            <person name="Cao Y."/>
            <person name="Lipzen A."/>
            <person name="Daum C."/>
            <person name="Hundley H."/>
            <person name="Pangilinan J."/>
            <person name="Johnson J."/>
            <person name="Barry K."/>
            <person name="LaButti K."/>
            <person name="Ng V."/>
            <person name="Ahrendt S."/>
            <person name="Min B."/>
            <person name="Choi I.G."/>
            <person name="Park H."/>
            <person name="Plett J.M."/>
            <person name="Magnuson J."/>
            <person name="Spatafora J.W."/>
            <person name="Nagy L.G."/>
            <person name="Henrissat B."/>
            <person name="Grigoriev I.V."/>
            <person name="Yang Z.L."/>
            <person name="Xu J."/>
            <person name="Martin F.M."/>
        </authorList>
    </citation>
    <scope>NUCLEOTIDE SEQUENCE</scope>
    <source>
        <strain evidence="1">ATCC 28755</strain>
    </source>
</reference>
<gene>
    <name evidence="1" type="ORF">BJ138DRAFT_1082628</name>
</gene>
<evidence type="ECO:0000313" key="1">
    <source>
        <dbReference type="EMBL" id="KAH7912964.1"/>
    </source>
</evidence>
<dbReference type="Proteomes" id="UP000790377">
    <property type="component" value="Unassembled WGS sequence"/>
</dbReference>